<keyword evidence="1" id="KW-0732">Signal</keyword>
<dbReference type="Proteomes" id="UP001597183">
    <property type="component" value="Unassembled WGS sequence"/>
</dbReference>
<evidence type="ECO:0000313" key="3">
    <source>
        <dbReference type="Proteomes" id="UP001597183"/>
    </source>
</evidence>
<dbReference type="InterPro" id="IPR005506">
    <property type="entry name" value="DUF312_ALF"/>
</dbReference>
<feature type="chain" id="PRO_5047305326" evidence="1">
    <location>
        <begin position="34"/>
        <end position="631"/>
    </location>
</feature>
<dbReference type="Pfam" id="PF03752">
    <property type="entry name" value="ALF"/>
    <property type="match status" value="1"/>
</dbReference>
<protein>
    <submittedName>
        <fullName evidence="2">Uncharacterized protein</fullName>
    </submittedName>
</protein>
<keyword evidence="3" id="KW-1185">Reference proteome</keyword>
<gene>
    <name evidence="2" type="ORF">ACFQ5G_28230</name>
</gene>
<proteinExistence type="predicted"/>
<feature type="signal peptide" evidence="1">
    <location>
        <begin position="1"/>
        <end position="33"/>
    </location>
</feature>
<comment type="caution">
    <text evidence="2">The sequence shown here is derived from an EMBL/GenBank/DDBJ whole genome shotgun (WGS) entry which is preliminary data.</text>
</comment>
<dbReference type="RefSeq" id="WP_317790448.1">
    <property type="nucleotide sequence ID" value="NZ_AP028461.1"/>
</dbReference>
<organism evidence="2 3">
    <name type="scientific">Actinoplanes sichuanensis</name>
    <dbReference type="NCBI Taxonomy" id="512349"/>
    <lineage>
        <taxon>Bacteria</taxon>
        <taxon>Bacillati</taxon>
        <taxon>Actinomycetota</taxon>
        <taxon>Actinomycetes</taxon>
        <taxon>Micromonosporales</taxon>
        <taxon>Micromonosporaceae</taxon>
        <taxon>Actinoplanes</taxon>
    </lineage>
</organism>
<dbReference type="EMBL" id="JBHTMK010000039">
    <property type="protein sequence ID" value="MFD1369241.1"/>
    <property type="molecule type" value="Genomic_DNA"/>
</dbReference>
<sequence>MPHITDGFSTRRLLTVGVAALAFASVTPSAAYAVPAQPLPQAALAAAVDMYEAKLAVAVKFGLGDDFSLPERADRDFVYAIWSHVRDKPRHAEVRVAAEIALDAAPEDSAQASVDFILTEVYAAFDRDVERERQIAEAKRLSDLARTTAAAAIDVVADAALLTGTDDQFLLKIHDLVDEARWPLVKAGADAARKGSAEQQTAFIAAGLAAAAKQDTEDWIRKDKERTEAEKADALARAAKQYAANRIGLPVTEQLLSMPDRDFVVTVWTHADEGTEVQIAAIAAARSLVPADWKAFIDTGVHQAKDRDIQIALEKKEADDRKAVQGIVDRSLKAGYVTLAAAAQTALTGSYTDVVRFLQTGQYQVRTDIAAVAVSGNRIGILTADGVAYVKEGTLGATWEKEYSGVKQLVLAGDRIGVLTNDGVALVKEGHLGAAWVTEQTGIKQLALDGDRIGVLTTGGIAYVKEGSLSAGWVNEYSNVQQIALSGNRIGVLTTAGAALVKQGTLSAAWSTQHTGMKQLVLAGTRIGVLSTGGIAYVKEGALNASWVNEHSGIKQLTLTTTRIGVLTTGGIAYVKEGGLSTAWVNEYSGVQQHALSGNRIAIVTGDRIALVKEGGLGAAWTTFRTAPEAA</sequence>
<reference evidence="3" key="1">
    <citation type="journal article" date="2019" name="Int. J. Syst. Evol. Microbiol.">
        <title>The Global Catalogue of Microorganisms (GCM) 10K type strain sequencing project: providing services to taxonomists for standard genome sequencing and annotation.</title>
        <authorList>
            <consortium name="The Broad Institute Genomics Platform"/>
            <consortium name="The Broad Institute Genome Sequencing Center for Infectious Disease"/>
            <person name="Wu L."/>
            <person name="Ma J."/>
        </authorList>
    </citation>
    <scope>NUCLEOTIDE SEQUENCE [LARGE SCALE GENOMIC DNA]</scope>
    <source>
        <strain evidence="3">CCM 7526</strain>
    </source>
</reference>
<evidence type="ECO:0000256" key="1">
    <source>
        <dbReference type="SAM" id="SignalP"/>
    </source>
</evidence>
<evidence type="ECO:0000313" key="2">
    <source>
        <dbReference type="EMBL" id="MFD1369241.1"/>
    </source>
</evidence>
<name>A0ABW4AEP2_9ACTN</name>
<accession>A0ABW4AEP2</accession>